<proteinExistence type="predicted"/>
<dbReference type="PANTHER" id="PTHR30600:SF10">
    <property type="entry name" value="BLL6722 PROTEIN"/>
    <property type="match status" value="1"/>
</dbReference>
<protein>
    <submittedName>
        <fullName evidence="10">C-type cytochrome</fullName>
    </submittedName>
</protein>
<sequence>MAALGRQMFSDASLSASGRQSCATCHSPAHAYGPPDGQPVQPGGEGMDKHGFRSVPSLRYVLPRTPRWFKEHQRDPIEREIEADSVPTGGFTRDGRFDTLHEQARGPLFDQAEMANRDDASLAAKLRKASYAEEFSRLFGAAALADDKQAVDGLTMALERFQLDDPSFAPYTSKFDQVLKGQAQLSQQEQRGLQLFADPSKGNCVSCHIASPGANGAAPLFTDYSFAILGVPRNRKLAVNADPAFFDVGLCGPARKTPAALDQKYCGGFKTPSLRNVATRRVFMHNGVFDNLADAVRFYADRDLKPKRWYPHGRYDDLPPAWRNNVDRLTAPLNRKPGEQPALDEAEVQDIVAFLRTLTDADAQTAAP</sequence>
<comment type="caution">
    <text evidence="10">The sequence shown here is derived from an EMBL/GenBank/DDBJ whole genome shotgun (WGS) entry which is preliminary data.</text>
</comment>
<evidence type="ECO:0000256" key="7">
    <source>
        <dbReference type="PROSITE-ProRule" id="PRU00433"/>
    </source>
</evidence>
<dbReference type="GO" id="GO:0046872">
    <property type="term" value="F:metal ion binding"/>
    <property type="evidence" value="ECO:0007669"/>
    <property type="project" value="UniProtKB-KW"/>
</dbReference>
<dbReference type="EMBL" id="WWCN01000009">
    <property type="protein sequence ID" value="MYM24071.1"/>
    <property type="molecule type" value="Genomic_DNA"/>
</dbReference>
<keyword evidence="3 7" id="KW-0479">Metal-binding</keyword>
<comment type="subcellular location">
    <subcellularLocation>
        <location evidence="1">Cell envelope</location>
    </subcellularLocation>
</comment>
<dbReference type="PANTHER" id="PTHR30600">
    <property type="entry name" value="CYTOCHROME C PEROXIDASE-RELATED"/>
    <property type="match status" value="1"/>
</dbReference>
<feature type="domain" description="Cytochrome c" evidence="9">
    <location>
        <begin position="187"/>
        <end position="359"/>
    </location>
</feature>
<dbReference type="InterPro" id="IPR036909">
    <property type="entry name" value="Cyt_c-like_dom_sf"/>
</dbReference>
<dbReference type="GO" id="GO:0030313">
    <property type="term" value="C:cell envelope"/>
    <property type="evidence" value="ECO:0007669"/>
    <property type="project" value="UniProtKB-SubCell"/>
</dbReference>
<dbReference type="InterPro" id="IPR051395">
    <property type="entry name" value="Cytochrome_c_Peroxidase/MauG"/>
</dbReference>
<dbReference type="PROSITE" id="PS51007">
    <property type="entry name" value="CYTC"/>
    <property type="match status" value="2"/>
</dbReference>
<evidence type="ECO:0000256" key="1">
    <source>
        <dbReference type="ARBA" id="ARBA00004196"/>
    </source>
</evidence>
<organism evidence="10 11">
    <name type="scientific">Duganella flavida</name>
    <dbReference type="NCBI Taxonomy" id="2692175"/>
    <lineage>
        <taxon>Bacteria</taxon>
        <taxon>Pseudomonadati</taxon>
        <taxon>Pseudomonadota</taxon>
        <taxon>Betaproteobacteria</taxon>
        <taxon>Burkholderiales</taxon>
        <taxon>Oxalobacteraceae</taxon>
        <taxon>Telluria group</taxon>
        <taxon>Duganella</taxon>
    </lineage>
</organism>
<evidence type="ECO:0000256" key="5">
    <source>
        <dbReference type="ARBA" id="ARBA00023002"/>
    </source>
</evidence>
<feature type="compositionally biased region" description="Low complexity" evidence="8">
    <location>
        <begin position="33"/>
        <end position="42"/>
    </location>
</feature>
<accession>A0A6L8KHT5</accession>
<dbReference type="GO" id="GO:0004130">
    <property type="term" value="F:cytochrome-c peroxidase activity"/>
    <property type="evidence" value="ECO:0007669"/>
    <property type="project" value="TreeGrafter"/>
</dbReference>
<dbReference type="Gene3D" id="1.10.760.10">
    <property type="entry name" value="Cytochrome c-like domain"/>
    <property type="match status" value="2"/>
</dbReference>
<feature type="domain" description="Cytochrome c" evidence="9">
    <location>
        <begin position="1"/>
        <end position="159"/>
    </location>
</feature>
<evidence type="ECO:0000256" key="6">
    <source>
        <dbReference type="ARBA" id="ARBA00023004"/>
    </source>
</evidence>
<evidence type="ECO:0000256" key="3">
    <source>
        <dbReference type="ARBA" id="ARBA00022723"/>
    </source>
</evidence>
<keyword evidence="5" id="KW-0560">Oxidoreductase</keyword>
<keyword evidence="4" id="KW-0732">Signal</keyword>
<keyword evidence="2 7" id="KW-0349">Heme</keyword>
<reference evidence="10 11" key="1">
    <citation type="submission" date="2019-12" db="EMBL/GenBank/DDBJ databases">
        <title>Novel species isolated from a subtropical stream in China.</title>
        <authorList>
            <person name="Lu H."/>
        </authorList>
    </citation>
    <scope>NUCLEOTIDE SEQUENCE [LARGE SCALE GENOMIC DNA]</scope>
    <source>
        <strain evidence="10 11">FT135W</strain>
    </source>
</reference>
<dbReference type="GO" id="GO:0020037">
    <property type="term" value="F:heme binding"/>
    <property type="evidence" value="ECO:0007669"/>
    <property type="project" value="InterPro"/>
</dbReference>
<dbReference type="GO" id="GO:0009055">
    <property type="term" value="F:electron transfer activity"/>
    <property type="evidence" value="ECO:0007669"/>
    <property type="project" value="InterPro"/>
</dbReference>
<evidence type="ECO:0000256" key="4">
    <source>
        <dbReference type="ARBA" id="ARBA00022729"/>
    </source>
</evidence>
<name>A0A6L8KHT5_9BURK</name>
<evidence type="ECO:0000256" key="2">
    <source>
        <dbReference type="ARBA" id="ARBA00022617"/>
    </source>
</evidence>
<keyword evidence="6 7" id="KW-0408">Iron</keyword>
<evidence type="ECO:0000313" key="11">
    <source>
        <dbReference type="Proteomes" id="UP000479335"/>
    </source>
</evidence>
<evidence type="ECO:0000256" key="8">
    <source>
        <dbReference type="SAM" id="MobiDB-lite"/>
    </source>
</evidence>
<evidence type="ECO:0000313" key="10">
    <source>
        <dbReference type="EMBL" id="MYM24071.1"/>
    </source>
</evidence>
<gene>
    <name evidence="10" type="ORF">GTP46_15585</name>
</gene>
<feature type="region of interest" description="Disordered" evidence="8">
    <location>
        <begin position="19"/>
        <end position="52"/>
    </location>
</feature>
<dbReference type="InterPro" id="IPR004852">
    <property type="entry name" value="Di-haem_cyt_c_peroxidsae"/>
</dbReference>
<evidence type="ECO:0000259" key="9">
    <source>
        <dbReference type="PROSITE" id="PS51007"/>
    </source>
</evidence>
<dbReference type="Pfam" id="PF03150">
    <property type="entry name" value="CCP_MauG"/>
    <property type="match status" value="1"/>
</dbReference>
<dbReference type="InterPro" id="IPR009056">
    <property type="entry name" value="Cyt_c-like_dom"/>
</dbReference>
<dbReference type="SUPFAM" id="SSF46626">
    <property type="entry name" value="Cytochrome c"/>
    <property type="match status" value="2"/>
</dbReference>
<keyword evidence="11" id="KW-1185">Reference proteome</keyword>
<dbReference type="AlphaFoldDB" id="A0A6L8KHT5"/>
<dbReference type="Proteomes" id="UP000479335">
    <property type="component" value="Unassembled WGS sequence"/>
</dbReference>